<gene>
    <name evidence="1" type="ORF">L2E82_48859</name>
</gene>
<organism evidence="1 2">
    <name type="scientific">Cichorium intybus</name>
    <name type="common">Chicory</name>
    <dbReference type="NCBI Taxonomy" id="13427"/>
    <lineage>
        <taxon>Eukaryota</taxon>
        <taxon>Viridiplantae</taxon>
        <taxon>Streptophyta</taxon>
        <taxon>Embryophyta</taxon>
        <taxon>Tracheophyta</taxon>
        <taxon>Spermatophyta</taxon>
        <taxon>Magnoliopsida</taxon>
        <taxon>eudicotyledons</taxon>
        <taxon>Gunneridae</taxon>
        <taxon>Pentapetalae</taxon>
        <taxon>asterids</taxon>
        <taxon>campanulids</taxon>
        <taxon>Asterales</taxon>
        <taxon>Asteraceae</taxon>
        <taxon>Cichorioideae</taxon>
        <taxon>Cichorieae</taxon>
        <taxon>Cichoriinae</taxon>
        <taxon>Cichorium</taxon>
    </lineage>
</organism>
<evidence type="ECO:0000313" key="2">
    <source>
        <dbReference type="Proteomes" id="UP001055811"/>
    </source>
</evidence>
<evidence type="ECO:0000313" key="1">
    <source>
        <dbReference type="EMBL" id="KAI3690669.1"/>
    </source>
</evidence>
<name>A0ACB8Z0D4_CICIN</name>
<proteinExistence type="predicted"/>
<reference evidence="1 2" key="2">
    <citation type="journal article" date="2022" name="Mol. Ecol. Resour.">
        <title>The genomes of chicory, endive, great burdock and yacon provide insights into Asteraceae paleo-polyploidization history and plant inulin production.</title>
        <authorList>
            <person name="Fan W."/>
            <person name="Wang S."/>
            <person name="Wang H."/>
            <person name="Wang A."/>
            <person name="Jiang F."/>
            <person name="Liu H."/>
            <person name="Zhao H."/>
            <person name="Xu D."/>
            <person name="Zhang Y."/>
        </authorList>
    </citation>
    <scope>NUCLEOTIDE SEQUENCE [LARGE SCALE GENOMIC DNA]</scope>
    <source>
        <strain evidence="2">cv. Punajuju</strain>
        <tissue evidence="1">Leaves</tissue>
    </source>
</reference>
<dbReference type="Proteomes" id="UP001055811">
    <property type="component" value="Linkage Group LG09"/>
</dbReference>
<dbReference type="EMBL" id="CM042017">
    <property type="protein sequence ID" value="KAI3690669.1"/>
    <property type="molecule type" value="Genomic_DNA"/>
</dbReference>
<sequence>MRQRRWVELLSDYECEIRYHPGKANIKEAQLEALKPDNIANEALQRMDKNLEVKDDGARYLMNRIWTPRFSGYKDVIMNEAHKTIYSIHPGSDKMYLDPKKLYWCPNTKAEIATYVRKCLTYVRVKVEYQKPSGLLQQLEIPEWKWERVTMDFITKLPKTSGRLDTIWVIVDRLTKSPHFLSIKETDKMEKLTRTYIREIVRIQGTPISIMSDRDSRFMSRFWQSLQKALGTKLDMSTAYHPQTNGQSERTIQTLEDMLRACVIDFGKAWDTHLGGGHSTGQRTSTQQYTYRSRDHTRDNGENRSSPRTDRSGGLQTPTTTKTQQRPSYLPRIQLEEVSIDETLVILLYDIEVNENLHFVEEPVEIMDREVKTKSHTNSQGPLERQAWT</sequence>
<protein>
    <submittedName>
        <fullName evidence="1">Uncharacterized protein</fullName>
    </submittedName>
</protein>
<keyword evidence="2" id="KW-1185">Reference proteome</keyword>
<comment type="caution">
    <text evidence="1">The sequence shown here is derived from an EMBL/GenBank/DDBJ whole genome shotgun (WGS) entry which is preliminary data.</text>
</comment>
<accession>A0ACB8Z0D4</accession>
<reference evidence="2" key="1">
    <citation type="journal article" date="2022" name="Mol. Ecol. Resour.">
        <title>The genomes of chicory, endive, great burdock and yacon provide insights into Asteraceae palaeo-polyploidization history and plant inulin production.</title>
        <authorList>
            <person name="Fan W."/>
            <person name="Wang S."/>
            <person name="Wang H."/>
            <person name="Wang A."/>
            <person name="Jiang F."/>
            <person name="Liu H."/>
            <person name="Zhao H."/>
            <person name="Xu D."/>
            <person name="Zhang Y."/>
        </authorList>
    </citation>
    <scope>NUCLEOTIDE SEQUENCE [LARGE SCALE GENOMIC DNA]</scope>
    <source>
        <strain evidence="2">cv. Punajuju</strain>
    </source>
</reference>